<protein>
    <recommendedName>
        <fullName evidence="4 10">4-alpha-glucanotransferase</fullName>
        <ecNumber evidence="3 10">2.4.1.25</ecNumber>
    </recommendedName>
    <alternativeName>
        <fullName evidence="8 10">Amylomaltase</fullName>
    </alternativeName>
    <alternativeName>
        <fullName evidence="9 10">Disproportionating enzyme</fullName>
    </alternativeName>
</protein>
<dbReference type="SUPFAM" id="SSF51445">
    <property type="entry name" value="(Trans)glycosidases"/>
    <property type="match status" value="1"/>
</dbReference>
<gene>
    <name evidence="12" type="ORF">DFR52_101254</name>
</gene>
<dbReference type="NCBIfam" id="TIGR00217">
    <property type="entry name" value="malQ"/>
    <property type="match status" value="1"/>
</dbReference>
<name>A0A317PQ36_9HYPH</name>
<dbReference type="RefSeq" id="WP_110030119.1">
    <property type="nucleotide sequence ID" value="NZ_QGTR01000001.1"/>
</dbReference>
<evidence type="ECO:0000256" key="6">
    <source>
        <dbReference type="ARBA" id="ARBA00022679"/>
    </source>
</evidence>
<evidence type="ECO:0000256" key="7">
    <source>
        <dbReference type="ARBA" id="ARBA00023277"/>
    </source>
</evidence>
<dbReference type="Gene3D" id="3.20.20.80">
    <property type="entry name" value="Glycosidases"/>
    <property type="match status" value="1"/>
</dbReference>
<proteinExistence type="inferred from homology"/>
<evidence type="ECO:0000256" key="9">
    <source>
        <dbReference type="ARBA" id="ARBA00031501"/>
    </source>
</evidence>
<evidence type="ECO:0000256" key="5">
    <source>
        <dbReference type="ARBA" id="ARBA00022676"/>
    </source>
</evidence>
<dbReference type="PANTHER" id="PTHR32438">
    <property type="entry name" value="4-ALPHA-GLUCANOTRANSFERASE DPE1, CHLOROPLASTIC/AMYLOPLASTIC"/>
    <property type="match status" value="1"/>
</dbReference>
<dbReference type="OrthoDB" id="9761577at2"/>
<comment type="caution">
    <text evidence="12">The sequence shown here is derived from an EMBL/GenBank/DDBJ whole genome shotgun (WGS) entry which is preliminary data.</text>
</comment>
<evidence type="ECO:0000256" key="10">
    <source>
        <dbReference type="RuleBase" id="RU361207"/>
    </source>
</evidence>
<dbReference type="GO" id="GO:0004134">
    <property type="term" value="F:4-alpha-glucanotransferase activity"/>
    <property type="evidence" value="ECO:0007669"/>
    <property type="project" value="UniProtKB-EC"/>
</dbReference>
<evidence type="ECO:0000256" key="11">
    <source>
        <dbReference type="SAM" id="MobiDB-lite"/>
    </source>
</evidence>
<keyword evidence="13" id="KW-1185">Reference proteome</keyword>
<keyword evidence="5 10" id="KW-0328">Glycosyltransferase</keyword>
<dbReference type="EC" id="2.4.1.25" evidence="3 10"/>
<evidence type="ECO:0000256" key="4">
    <source>
        <dbReference type="ARBA" id="ARBA00020295"/>
    </source>
</evidence>
<dbReference type="AlphaFoldDB" id="A0A317PQ36"/>
<accession>A0A317PQ36</accession>
<keyword evidence="7 10" id="KW-0119">Carbohydrate metabolism</keyword>
<feature type="region of interest" description="Disordered" evidence="11">
    <location>
        <begin position="660"/>
        <end position="693"/>
    </location>
</feature>
<dbReference type="InterPro" id="IPR017853">
    <property type="entry name" value="GH"/>
</dbReference>
<evidence type="ECO:0000256" key="2">
    <source>
        <dbReference type="ARBA" id="ARBA00005684"/>
    </source>
</evidence>
<dbReference type="Pfam" id="PF02446">
    <property type="entry name" value="Glyco_hydro_77"/>
    <property type="match status" value="1"/>
</dbReference>
<evidence type="ECO:0000313" key="12">
    <source>
        <dbReference type="EMBL" id="PWW03573.1"/>
    </source>
</evidence>
<sequence length="693" mass="74382">MTALHQLARAAGLQIDWQDATGLAQRVGDEALRKVLAALGLPAESDADIARSRRQLRAAEMEDRFVSADTGGPVLLPASFGEAGEAVLVLESGETMPARLRRDRRGLTMSPIDVPGYHRLRQGGREIRLAVAPSRCFSVADAAPGRRLWGLAVQVPALRGERRLDFGDFGTLADSAASFAAFGADALAISPTHALFPADPGRFSPYAPSSRSFLNILFGDPSLIGHPVSQSAATGDLIDWSAAIPERLALLRAAFAACGEGVRDAVAAYRRRSGAALESHAVFDALHARFFARGASGWQQWPAEFHDPAGAAVSEFAASHADEVDFFVFGQWLAKISLDAAQKAATGAGMAIGLVSDLAVGMDPGGSHAWSRRDELLTGVSVGAPPDILGPDGQNWGITGFSPQALRRTGFDPFIATLRAGLDHAGGIRIDHALGLSRLWVVPQGEAPGEGAYLTYPLEDMLRILAIESNRARAIVIGEDLGTVPEGLRERLEAREMLGMRVLWFERDEDGGFTPPGNWSRQAAAMTGTHDLPTVAGWWRERDIDWTWRLQRSSRAEDEAADRAARSRDRTLLWRSFLEAGTATGPEPAPAETDAFTEAALAHVGATACDLAIIPMEDLLGLVEQPNLPGTIDEHPNWRRRMPDRTATLLAEPKVAARIARLAGTRQGNPPPQPARSGKRHPGTVLPGKEETR</sequence>
<dbReference type="Proteomes" id="UP000246352">
    <property type="component" value="Unassembled WGS sequence"/>
</dbReference>
<dbReference type="EMBL" id="QGTR01000001">
    <property type="protein sequence ID" value="PWW03573.1"/>
    <property type="molecule type" value="Genomic_DNA"/>
</dbReference>
<reference evidence="12 13" key="1">
    <citation type="submission" date="2018-05" db="EMBL/GenBank/DDBJ databases">
        <title>Genomic Encyclopedia of Type Strains, Phase IV (KMG-IV): sequencing the most valuable type-strain genomes for metagenomic binning, comparative biology and taxonomic classification.</title>
        <authorList>
            <person name="Goeker M."/>
        </authorList>
    </citation>
    <scope>NUCLEOTIDE SEQUENCE [LARGE SCALE GENOMIC DNA]</scope>
    <source>
        <strain evidence="12 13">DSM 16791</strain>
    </source>
</reference>
<comment type="similarity">
    <text evidence="2 10">Belongs to the disproportionating enzyme family.</text>
</comment>
<dbReference type="PANTHER" id="PTHR32438:SF5">
    <property type="entry name" value="4-ALPHA-GLUCANOTRANSFERASE DPE1, CHLOROPLASTIC_AMYLOPLASTIC"/>
    <property type="match status" value="1"/>
</dbReference>
<keyword evidence="6 10" id="KW-0808">Transferase</keyword>
<dbReference type="InterPro" id="IPR003385">
    <property type="entry name" value="Glyco_hydro_77"/>
</dbReference>
<evidence type="ECO:0000256" key="1">
    <source>
        <dbReference type="ARBA" id="ARBA00000439"/>
    </source>
</evidence>
<organism evidence="12 13">
    <name type="scientific">Hoeflea marina</name>
    <dbReference type="NCBI Taxonomy" id="274592"/>
    <lineage>
        <taxon>Bacteria</taxon>
        <taxon>Pseudomonadati</taxon>
        <taxon>Pseudomonadota</taxon>
        <taxon>Alphaproteobacteria</taxon>
        <taxon>Hyphomicrobiales</taxon>
        <taxon>Rhizobiaceae</taxon>
        <taxon>Hoeflea</taxon>
    </lineage>
</organism>
<dbReference type="GO" id="GO:0005975">
    <property type="term" value="P:carbohydrate metabolic process"/>
    <property type="evidence" value="ECO:0007669"/>
    <property type="project" value="InterPro"/>
</dbReference>
<evidence type="ECO:0000256" key="8">
    <source>
        <dbReference type="ARBA" id="ARBA00031423"/>
    </source>
</evidence>
<comment type="catalytic activity">
    <reaction evidence="1 10">
        <text>Transfers a segment of a (1-&gt;4)-alpha-D-glucan to a new position in an acceptor, which may be glucose or a (1-&gt;4)-alpha-D-glucan.</text>
        <dbReference type="EC" id="2.4.1.25"/>
    </reaction>
</comment>
<evidence type="ECO:0000256" key="3">
    <source>
        <dbReference type="ARBA" id="ARBA00012560"/>
    </source>
</evidence>
<evidence type="ECO:0000313" key="13">
    <source>
        <dbReference type="Proteomes" id="UP000246352"/>
    </source>
</evidence>